<sequence>MGLSRRFLNLVVDNRIPGAKSLRCIDLTLARYKLFNTTTPAALTLNGNGNGLKKMMEKICLPSPIFNLGAPGERIHMFPALERRAFSLDQSGRGLLLEADTSRLVVMPNLHKPKLEPIALYIPGAEIDLDDLDGGGGGTLFIMDRIAKPQEADYLFEALVYRMFCSSYLSKSWDCQLLPPPPPYVVKCGVDFLKIISYGLVKGGSEICISIDGVGTYCFDTVKHTWIEVGKWMLPFQGKFEYVHELKLWFGFTPNDGHFAVADLSAMDEYLQPQIRHCWNELDESLIQGWKQIRDPQLVNLGSAKFCIARFFHTGDFGDGSSGQNVSVLTGVEFTHANVDHENIGLIKHKSRCHKSSCGEETITAGLSLRVTLHSGDPDILFTDCSSGPKSLRCIDLTLARYKLFNTTTPAALTLNGKISESERPQDSTPWAGADNNEKEAAATLKIRTIQLPTPIMNFRSSAEYLSWYINCIPLAGRKVLCTDQSGRACLFDADTCKVDTLPSLHKPKSTLTSFTKSWQCQRLPPPPFVCDPKYKHASPHKITSYAVVDGGSHICISVDGAGTYCLDTVKHTWIQIGEWTLPFIGKVEYVPELKLWFGICANDWKQFGAADLSTILSTMDSQPQLVGSWKELEAPQEWTEMQHPHLVNLGSGRFCVARFYHSWTPTAGLFGSDLGQQQAERRRRRESGVSATLHD</sequence>
<accession>A0A0E0A634</accession>
<dbReference type="Proteomes" id="UP000026961">
    <property type="component" value="Chromosome 6"/>
</dbReference>
<protein>
    <submittedName>
        <fullName evidence="2">Uncharacterized protein</fullName>
    </submittedName>
</protein>
<dbReference type="PANTHER" id="PTHR33085">
    <property type="entry name" value="OS12G0113100 PROTEIN-RELATED"/>
    <property type="match status" value="1"/>
</dbReference>
<dbReference type="InterPro" id="IPR012871">
    <property type="entry name" value="DUF1668_ORYSA"/>
</dbReference>
<evidence type="ECO:0000313" key="3">
    <source>
        <dbReference type="Proteomes" id="UP000026961"/>
    </source>
</evidence>
<dbReference type="EnsemblPlants" id="OGLUM06G06050.1">
    <property type="protein sequence ID" value="OGLUM06G06050.1"/>
    <property type="gene ID" value="OGLUM06G06050"/>
</dbReference>
<dbReference type="Pfam" id="PF07893">
    <property type="entry name" value="DUF1668"/>
    <property type="match status" value="2"/>
</dbReference>
<dbReference type="HOGENOM" id="CLU_018267_4_0_1"/>
<evidence type="ECO:0000256" key="1">
    <source>
        <dbReference type="SAM" id="MobiDB-lite"/>
    </source>
</evidence>
<keyword evidence="3" id="KW-1185">Reference proteome</keyword>
<dbReference type="AlphaFoldDB" id="A0A0E0A634"/>
<evidence type="ECO:0000313" key="2">
    <source>
        <dbReference type="EnsemblPlants" id="OGLUM06G06050.1"/>
    </source>
</evidence>
<organism evidence="2">
    <name type="scientific">Oryza glumipatula</name>
    <dbReference type="NCBI Taxonomy" id="40148"/>
    <lineage>
        <taxon>Eukaryota</taxon>
        <taxon>Viridiplantae</taxon>
        <taxon>Streptophyta</taxon>
        <taxon>Embryophyta</taxon>
        <taxon>Tracheophyta</taxon>
        <taxon>Spermatophyta</taxon>
        <taxon>Magnoliopsida</taxon>
        <taxon>Liliopsida</taxon>
        <taxon>Poales</taxon>
        <taxon>Poaceae</taxon>
        <taxon>BOP clade</taxon>
        <taxon>Oryzoideae</taxon>
        <taxon>Oryzeae</taxon>
        <taxon>Oryzinae</taxon>
        <taxon>Oryza</taxon>
    </lineage>
</organism>
<proteinExistence type="predicted"/>
<reference evidence="2" key="2">
    <citation type="submission" date="2018-05" db="EMBL/GenBank/DDBJ databases">
        <title>OgluRS3 (Oryza glumaepatula Reference Sequence Version 3).</title>
        <authorList>
            <person name="Zhang J."/>
            <person name="Kudrna D."/>
            <person name="Lee S."/>
            <person name="Talag J."/>
            <person name="Welchert J."/>
            <person name="Wing R.A."/>
        </authorList>
    </citation>
    <scope>NUCLEOTIDE SEQUENCE [LARGE SCALE GENOMIC DNA]</scope>
</reference>
<feature type="region of interest" description="Disordered" evidence="1">
    <location>
        <begin position="675"/>
        <end position="696"/>
    </location>
</feature>
<name>A0A0E0A634_9ORYZ</name>
<reference evidence="2" key="1">
    <citation type="submission" date="2015-04" db="UniProtKB">
        <authorList>
            <consortium name="EnsemblPlants"/>
        </authorList>
    </citation>
    <scope>IDENTIFICATION</scope>
</reference>
<dbReference type="Gramene" id="OGLUM06G06050.1">
    <property type="protein sequence ID" value="OGLUM06G06050.1"/>
    <property type="gene ID" value="OGLUM06G06050"/>
</dbReference>